<dbReference type="InterPro" id="IPR029055">
    <property type="entry name" value="Ntn_hydrolases_N"/>
</dbReference>
<dbReference type="EMBL" id="JAFCMP010000544">
    <property type="protein sequence ID" value="KAG5175886.1"/>
    <property type="molecule type" value="Genomic_DNA"/>
</dbReference>
<proteinExistence type="predicted"/>
<dbReference type="GO" id="GO:0016787">
    <property type="term" value="F:hydrolase activity"/>
    <property type="evidence" value="ECO:0007669"/>
    <property type="project" value="UniProtKB-KW"/>
</dbReference>
<name>A0A836C917_9STRA</name>
<dbReference type="PANTHER" id="PTHR11599">
    <property type="entry name" value="PROTEASOME SUBUNIT ALPHA/BETA"/>
    <property type="match status" value="1"/>
</dbReference>
<gene>
    <name evidence="2" type="ORF">JKP88DRAFT_228460</name>
</gene>
<evidence type="ECO:0000313" key="3">
    <source>
        <dbReference type="Proteomes" id="UP000664859"/>
    </source>
</evidence>
<protein>
    <submittedName>
        <fullName evidence="2">Nucleophile aminohydrolase</fullName>
    </submittedName>
</protein>
<comment type="caution">
    <text evidence="2">The sequence shown here is derived from an EMBL/GenBank/DDBJ whole genome shotgun (WGS) entry which is preliminary data.</text>
</comment>
<sequence>MGGSGYAADVTYQAELLRHLALKFKQTMGYVIPGKLLAKDAADLAQAPTQGGKHRPLGCSCFLAYVGGEGESPMLTRIDPTGQSFDLWAGTAGRGMGSASNWLQKKFESQAAQGQQVGAWEGDWKECARLCVCCITKATLSAMGSAKHAHSSVKLKPLTADTLEVLVWEHGSAAPRLCSAEEREELLQQAQSLLGEDG</sequence>
<dbReference type="GO" id="GO:0051603">
    <property type="term" value="P:proteolysis involved in protein catabolic process"/>
    <property type="evidence" value="ECO:0007669"/>
    <property type="project" value="InterPro"/>
</dbReference>
<evidence type="ECO:0000313" key="2">
    <source>
        <dbReference type="EMBL" id="KAG5175886.1"/>
    </source>
</evidence>
<accession>A0A836C917</accession>
<dbReference type="InterPro" id="IPR001353">
    <property type="entry name" value="Proteasome_sua/b"/>
</dbReference>
<organism evidence="2 3">
    <name type="scientific">Tribonema minus</name>
    <dbReference type="NCBI Taxonomy" id="303371"/>
    <lineage>
        <taxon>Eukaryota</taxon>
        <taxon>Sar</taxon>
        <taxon>Stramenopiles</taxon>
        <taxon>Ochrophyta</taxon>
        <taxon>PX clade</taxon>
        <taxon>Xanthophyceae</taxon>
        <taxon>Tribonematales</taxon>
        <taxon>Tribonemataceae</taxon>
        <taxon>Tribonema</taxon>
    </lineage>
</organism>
<keyword evidence="3" id="KW-1185">Reference proteome</keyword>
<dbReference type="Pfam" id="PF00227">
    <property type="entry name" value="Proteasome"/>
    <property type="match status" value="1"/>
</dbReference>
<dbReference type="Proteomes" id="UP000664859">
    <property type="component" value="Unassembled WGS sequence"/>
</dbReference>
<evidence type="ECO:0000256" key="1">
    <source>
        <dbReference type="ARBA" id="ARBA00022942"/>
    </source>
</evidence>
<dbReference type="GO" id="GO:0005839">
    <property type="term" value="C:proteasome core complex"/>
    <property type="evidence" value="ECO:0007669"/>
    <property type="project" value="InterPro"/>
</dbReference>
<reference evidence="2" key="1">
    <citation type="submission" date="2021-02" db="EMBL/GenBank/DDBJ databases">
        <title>First Annotated Genome of the Yellow-green Alga Tribonema minus.</title>
        <authorList>
            <person name="Mahan K.M."/>
        </authorList>
    </citation>
    <scope>NUCLEOTIDE SEQUENCE</scope>
    <source>
        <strain evidence="2">UTEX B ZZ1240</strain>
    </source>
</reference>
<dbReference type="AlphaFoldDB" id="A0A836C917"/>
<keyword evidence="2" id="KW-0378">Hydrolase</keyword>
<dbReference type="SUPFAM" id="SSF56235">
    <property type="entry name" value="N-terminal nucleophile aminohydrolases (Ntn hydrolases)"/>
    <property type="match status" value="1"/>
</dbReference>
<dbReference type="InterPro" id="IPR050115">
    <property type="entry name" value="Proteasome_alpha"/>
</dbReference>
<keyword evidence="1" id="KW-0647">Proteasome</keyword>
<dbReference type="Gene3D" id="3.60.20.10">
    <property type="entry name" value="Glutamine Phosphoribosylpyrophosphate, subunit 1, domain 1"/>
    <property type="match status" value="1"/>
</dbReference>